<keyword evidence="4" id="KW-0804">Transcription</keyword>
<dbReference type="Gene3D" id="6.10.250.690">
    <property type="match status" value="1"/>
</dbReference>
<dbReference type="PROSITE" id="PS50110">
    <property type="entry name" value="RESPONSE_REGULATORY"/>
    <property type="match status" value="1"/>
</dbReference>
<evidence type="ECO:0000256" key="7">
    <source>
        <dbReference type="PROSITE-ProRule" id="PRU01091"/>
    </source>
</evidence>
<keyword evidence="6" id="KW-0597">Phosphoprotein</keyword>
<dbReference type="Proteomes" id="UP000177894">
    <property type="component" value="Chromosome"/>
</dbReference>
<dbReference type="InterPro" id="IPR001867">
    <property type="entry name" value="OmpR/PhoB-type_DNA-bd"/>
</dbReference>
<evidence type="ECO:0000256" key="2">
    <source>
        <dbReference type="ARBA" id="ARBA00023015"/>
    </source>
</evidence>
<evidence type="ECO:0000256" key="4">
    <source>
        <dbReference type="ARBA" id="ARBA00023163"/>
    </source>
</evidence>
<evidence type="ECO:0000256" key="5">
    <source>
        <dbReference type="ARBA" id="ARBA00024867"/>
    </source>
</evidence>
<dbReference type="PANTHER" id="PTHR48111">
    <property type="entry name" value="REGULATOR OF RPOS"/>
    <property type="match status" value="1"/>
</dbReference>
<evidence type="ECO:0000259" key="8">
    <source>
        <dbReference type="PROSITE" id="PS50110"/>
    </source>
</evidence>
<gene>
    <name evidence="10" type="ORF">BJL90_12360</name>
</gene>
<dbReference type="CDD" id="cd17574">
    <property type="entry name" value="REC_OmpR"/>
    <property type="match status" value="1"/>
</dbReference>
<dbReference type="EMBL" id="CP017603">
    <property type="protein sequence ID" value="AOY76583.1"/>
    <property type="molecule type" value="Genomic_DNA"/>
</dbReference>
<dbReference type="InterPro" id="IPR039420">
    <property type="entry name" value="WalR-like"/>
</dbReference>
<organism evidence="10 11">
    <name type="scientific">Clostridium formicaceticum</name>
    <dbReference type="NCBI Taxonomy" id="1497"/>
    <lineage>
        <taxon>Bacteria</taxon>
        <taxon>Bacillati</taxon>
        <taxon>Bacillota</taxon>
        <taxon>Clostridia</taxon>
        <taxon>Eubacteriales</taxon>
        <taxon>Clostridiaceae</taxon>
        <taxon>Clostridium</taxon>
    </lineage>
</organism>
<name>A0ABM6EU74_9CLOT</name>
<evidence type="ECO:0000256" key="1">
    <source>
        <dbReference type="ARBA" id="ARBA00018672"/>
    </source>
</evidence>
<dbReference type="SMART" id="SM00448">
    <property type="entry name" value="REC"/>
    <property type="match status" value="1"/>
</dbReference>
<dbReference type="CDD" id="cd00383">
    <property type="entry name" value="trans_reg_C"/>
    <property type="match status" value="1"/>
</dbReference>
<dbReference type="GO" id="GO:0003677">
    <property type="term" value="F:DNA binding"/>
    <property type="evidence" value="ECO:0007669"/>
    <property type="project" value="UniProtKB-KW"/>
</dbReference>
<accession>A0ABM6EU74</accession>
<evidence type="ECO:0000256" key="6">
    <source>
        <dbReference type="PROSITE-ProRule" id="PRU00169"/>
    </source>
</evidence>
<feature type="modified residue" description="4-aspartylphosphate" evidence="6">
    <location>
        <position position="56"/>
    </location>
</feature>
<dbReference type="Pfam" id="PF00072">
    <property type="entry name" value="Response_reg"/>
    <property type="match status" value="1"/>
</dbReference>
<evidence type="ECO:0000313" key="11">
    <source>
        <dbReference type="Proteomes" id="UP000177894"/>
    </source>
</evidence>
<dbReference type="SMART" id="SM00862">
    <property type="entry name" value="Trans_reg_C"/>
    <property type="match status" value="1"/>
</dbReference>
<dbReference type="InterPro" id="IPR011006">
    <property type="entry name" value="CheY-like_superfamily"/>
</dbReference>
<feature type="domain" description="OmpR/PhoB-type" evidence="9">
    <location>
        <begin position="129"/>
        <end position="225"/>
    </location>
</feature>
<dbReference type="Pfam" id="PF00486">
    <property type="entry name" value="Trans_reg_C"/>
    <property type="match status" value="1"/>
</dbReference>
<feature type="domain" description="Response regulatory" evidence="8">
    <location>
        <begin position="7"/>
        <end position="120"/>
    </location>
</feature>
<proteinExistence type="predicted"/>
<reference evidence="10 11" key="1">
    <citation type="submission" date="2016-10" db="EMBL/GenBank/DDBJ databases">
        <title>Complete Genome Sequence of Acetogen Clostridium formicoaceticum ATCC 27076.</title>
        <authorList>
            <person name="Bao T."/>
            <person name="Cheng C."/>
            <person name="Zhao J."/>
            <person name="Yang S.-T."/>
            <person name="Wang J."/>
            <person name="Wang M."/>
        </authorList>
    </citation>
    <scope>NUCLEOTIDE SEQUENCE [LARGE SCALE GENOMIC DNA]</scope>
    <source>
        <strain evidence="10 11">ATCC 27076</strain>
    </source>
</reference>
<dbReference type="RefSeq" id="WP_070968389.1">
    <property type="nucleotide sequence ID" value="NZ_CP017603.1"/>
</dbReference>
<dbReference type="PANTHER" id="PTHR48111:SF73">
    <property type="entry name" value="ALKALINE PHOSPHATASE SYNTHESIS TRANSCRIPTIONAL REGULATORY PROTEIN PHOP"/>
    <property type="match status" value="1"/>
</dbReference>
<protein>
    <recommendedName>
        <fullName evidence="1">Stage 0 sporulation protein A homolog</fullName>
    </recommendedName>
</protein>
<sequence length="227" mass="26478">MLVVGTKLLLVEDEEKLRKLVKTYLLKEGAHVFEAGDGLEAMRIWQENKIDLVILDIMLPKYDGWALCKRIREESNIPIIMLTARSEESDKLFGFELGADDYMTKPFSVKELVARIKALLKRSSEVISLDIIKIEELKVDKKSHQVMLRDCILELSPKEYDLLLYLIHNKNQALTREMILNAVWGYDYYGDLRTVDTHIKRLRQKLKDYGDKIITIRGTGYRFEVKI</sequence>
<dbReference type="PROSITE" id="PS51755">
    <property type="entry name" value="OMPR_PHOB"/>
    <property type="match status" value="1"/>
</dbReference>
<dbReference type="Gene3D" id="1.10.10.10">
    <property type="entry name" value="Winged helix-like DNA-binding domain superfamily/Winged helix DNA-binding domain"/>
    <property type="match status" value="1"/>
</dbReference>
<comment type="function">
    <text evidence="5">May play the central regulatory role in sporulation. It may be an element of the effector pathway responsible for the activation of sporulation genes in response to nutritional stress. Spo0A may act in concert with spo0H (a sigma factor) to control the expression of some genes that are critical to the sporulation process.</text>
</comment>
<evidence type="ECO:0000256" key="3">
    <source>
        <dbReference type="ARBA" id="ARBA00023125"/>
    </source>
</evidence>
<feature type="DNA-binding region" description="OmpR/PhoB-type" evidence="7">
    <location>
        <begin position="129"/>
        <end position="225"/>
    </location>
</feature>
<evidence type="ECO:0000313" key="10">
    <source>
        <dbReference type="EMBL" id="AOY76583.1"/>
    </source>
</evidence>
<keyword evidence="11" id="KW-1185">Reference proteome</keyword>
<dbReference type="Gene3D" id="3.40.50.2300">
    <property type="match status" value="1"/>
</dbReference>
<evidence type="ECO:0000259" key="9">
    <source>
        <dbReference type="PROSITE" id="PS51755"/>
    </source>
</evidence>
<keyword evidence="2" id="KW-0805">Transcription regulation</keyword>
<dbReference type="InterPro" id="IPR001789">
    <property type="entry name" value="Sig_transdc_resp-reg_receiver"/>
</dbReference>
<keyword evidence="3 7" id="KW-0238">DNA-binding</keyword>
<dbReference type="SUPFAM" id="SSF52172">
    <property type="entry name" value="CheY-like"/>
    <property type="match status" value="1"/>
</dbReference>
<dbReference type="InterPro" id="IPR036388">
    <property type="entry name" value="WH-like_DNA-bd_sf"/>
</dbReference>
<dbReference type="SUPFAM" id="SSF46894">
    <property type="entry name" value="C-terminal effector domain of the bipartite response regulators"/>
    <property type="match status" value="1"/>
</dbReference>
<dbReference type="InterPro" id="IPR016032">
    <property type="entry name" value="Sig_transdc_resp-reg_C-effctor"/>
</dbReference>